<keyword evidence="6" id="KW-0969">Cilium</keyword>
<evidence type="ECO:0000256" key="2">
    <source>
        <dbReference type="ARBA" id="ARBA00004117"/>
    </source>
</evidence>
<reference evidence="6" key="1">
    <citation type="journal article" date="2020" name="mSystems">
        <title>Genome- and Community-Level Interaction Insights into Carbon Utilization and Element Cycling Functions of Hydrothermarchaeota in Hydrothermal Sediment.</title>
        <authorList>
            <person name="Zhou Z."/>
            <person name="Liu Y."/>
            <person name="Xu W."/>
            <person name="Pan J."/>
            <person name="Luo Z.H."/>
            <person name="Li M."/>
        </authorList>
    </citation>
    <scope>NUCLEOTIDE SEQUENCE [LARGE SCALE GENOMIC DNA]</scope>
    <source>
        <strain evidence="6">HyVt-577</strain>
    </source>
</reference>
<comment type="caution">
    <text evidence="6">The sequence shown here is derived from an EMBL/GenBank/DDBJ whole genome shotgun (WGS) entry which is preliminary data.</text>
</comment>
<evidence type="ECO:0000256" key="1">
    <source>
        <dbReference type="ARBA" id="ARBA00002591"/>
    </source>
</evidence>
<dbReference type="GO" id="GO:0030288">
    <property type="term" value="C:outer membrane-bounded periplasmic space"/>
    <property type="evidence" value="ECO:0007669"/>
    <property type="project" value="InterPro"/>
</dbReference>
<dbReference type="HAMAP" id="MF_00416">
    <property type="entry name" value="FlgI"/>
    <property type="match status" value="1"/>
</dbReference>
<dbReference type="NCBIfam" id="NF003676">
    <property type="entry name" value="PRK05303.1"/>
    <property type="match status" value="1"/>
</dbReference>
<keyword evidence="4 5" id="KW-0975">Bacterial flagellum</keyword>
<dbReference type="InterPro" id="IPR001782">
    <property type="entry name" value="Flag_FlgI"/>
</dbReference>
<evidence type="ECO:0000256" key="4">
    <source>
        <dbReference type="ARBA" id="ARBA00023143"/>
    </source>
</evidence>
<comment type="subcellular location">
    <subcellularLocation>
        <location evidence="2 5">Bacterial flagellum basal body</location>
    </subcellularLocation>
</comment>
<keyword evidence="3" id="KW-0732">Signal</keyword>
<evidence type="ECO:0000256" key="5">
    <source>
        <dbReference type="HAMAP-Rule" id="MF_00416"/>
    </source>
</evidence>
<dbReference type="GO" id="GO:0071973">
    <property type="term" value="P:bacterial-type flagellum-dependent cell motility"/>
    <property type="evidence" value="ECO:0007669"/>
    <property type="project" value="InterPro"/>
</dbReference>
<dbReference type="PANTHER" id="PTHR30381">
    <property type="entry name" value="FLAGELLAR P-RING PERIPLASMIC PROTEIN FLGI"/>
    <property type="match status" value="1"/>
</dbReference>
<dbReference type="EMBL" id="DRQG01000052">
    <property type="protein sequence ID" value="HGY55152.1"/>
    <property type="molecule type" value="Genomic_DNA"/>
</dbReference>
<comment type="similarity">
    <text evidence="5">Belongs to the FlgI family.</text>
</comment>
<sequence>MRQLFQILLLFVLFSGIVTEVQGQVRIKDIVRFETGQQNSLLGYGLVVGLGGTGDRSTGRRGAIFTVQSISNMLERFGITVPKEYLRTRNVAAVMVTASMPAFGVAGTRFDVTVSSLGDATSLEGGVLLSTPLMDPMGNHYAMAQGPLSVGGFNIETAAGERVRKNHALVGRVPDGGYLTASPSGQGIDPQKPVNLFLLEPDFNTASRIADKINTAFANTEGDKNYAALLGPGQIQLSFPDSIENLSAAISFIAAIETLSVQADVEARVVINERTGTIVAGGDVTIGEVMISHGNLTIHTRSAPIISQPGPFAYSPGARTVVERVTETQVRETESQTAVIQETTTVSELALALNTLGLKPRDVIAIFQAIKQAGALRAKLIIN</sequence>
<protein>
    <recommendedName>
        <fullName evidence="5">Flagellar P-ring protein</fullName>
    </recommendedName>
    <alternativeName>
        <fullName evidence="5">Basal body P-ring protein</fullName>
    </alternativeName>
</protein>
<dbReference type="PANTHER" id="PTHR30381:SF0">
    <property type="entry name" value="FLAGELLAR P-RING PROTEIN"/>
    <property type="match status" value="1"/>
</dbReference>
<organism evidence="6">
    <name type="scientific">Caldithrix abyssi</name>
    <dbReference type="NCBI Taxonomy" id="187145"/>
    <lineage>
        <taxon>Bacteria</taxon>
        <taxon>Pseudomonadati</taxon>
        <taxon>Calditrichota</taxon>
        <taxon>Calditrichia</taxon>
        <taxon>Calditrichales</taxon>
        <taxon>Calditrichaceae</taxon>
        <taxon>Caldithrix</taxon>
    </lineage>
</organism>
<accession>A0A7V4U0R2</accession>
<keyword evidence="6" id="KW-0966">Cell projection</keyword>
<proteinExistence type="inferred from homology"/>
<dbReference type="GO" id="GO:0005198">
    <property type="term" value="F:structural molecule activity"/>
    <property type="evidence" value="ECO:0007669"/>
    <property type="project" value="InterPro"/>
</dbReference>
<dbReference type="PRINTS" id="PR01010">
    <property type="entry name" value="FLGPRINGFLGI"/>
</dbReference>
<dbReference type="Pfam" id="PF02119">
    <property type="entry name" value="FlgI"/>
    <property type="match status" value="1"/>
</dbReference>
<dbReference type="GO" id="GO:0009428">
    <property type="term" value="C:bacterial-type flagellum basal body, distal rod, P ring"/>
    <property type="evidence" value="ECO:0007669"/>
    <property type="project" value="InterPro"/>
</dbReference>
<gene>
    <name evidence="5" type="primary">flgI</name>
    <name evidence="6" type="ORF">ENK44_05600</name>
</gene>
<evidence type="ECO:0000313" key="6">
    <source>
        <dbReference type="EMBL" id="HGY55152.1"/>
    </source>
</evidence>
<dbReference type="AlphaFoldDB" id="A0A7V4U0R2"/>
<comment type="function">
    <text evidence="1 5">Assembles around the rod to form the L-ring and probably protects the motor/basal body from shearing forces during rotation.</text>
</comment>
<name>A0A7V4U0R2_CALAY</name>
<dbReference type="Proteomes" id="UP000885779">
    <property type="component" value="Unassembled WGS sequence"/>
</dbReference>
<comment type="subunit">
    <text evidence="5">The basal body constitutes a major portion of the flagellar organelle and consists of four rings (L,P,S, and M) mounted on a central rod.</text>
</comment>
<keyword evidence="6" id="KW-0282">Flagellum</keyword>
<evidence type="ECO:0000256" key="3">
    <source>
        <dbReference type="ARBA" id="ARBA00022729"/>
    </source>
</evidence>